<keyword evidence="2" id="KW-1185">Reference proteome</keyword>
<comment type="caution">
    <text evidence="1">The sequence shown here is derived from an EMBL/GenBank/DDBJ whole genome shotgun (WGS) entry which is preliminary data.</text>
</comment>
<reference evidence="1 2" key="1">
    <citation type="journal article" date="2015" name="Stand. Genomic Sci.">
        <title>Genomic Encyclopedia of Bacterial and Archaeal Type Strains, Phase III: the genomes of soil and plant-associated and newly described type strains.</title>
        <authorList>
            <person name="Whitman W.B."/>
            <person name="Woyke T."/>
            <person name="Klenk H.P."/>
            <person name="Zhou Y."/>
            <person name="Lilburn T.G."/>
            <person name="Beck B.J."/>
            <person name="De Vos P."/>
            <person name="Vandamme P."/>
            <person name="Eisen J.A."/>
            <person name="Garrity G."/>
            <person name="Hugenholtz P."/>
            <person name="Kyrpides N.C."/>
        </authorList>
    </citation>
    <scope>NUCLEOTIDE SEQUENCE [LARGE SCALE GENOMIC DNA]</scope>
    <source>
        <strain evidence="1 2">CGMCC 1.10948</strain>
    </source>
</reference>
<dbReference type="Proteomes" id="UP000316291">
    <property type="component" value="Unassembled WGS sequence"/>
</dbReference>
<proteinExistence type="predicted"/>
<organism evidence="1 2">
    <name type="scientific">Bradyrhizobium huanghuaihaiense</name>
    <dbReference type="NCBI Taxonomy" id="990078"/>
    <lineage>
        <taxon>Bacteria</taxon>
        <taxon>Pseudomonadati</taxon>
        <taxon>Pseudomonadota</taxon>
        <taxon>Alphaproteobacteria</taxon>
        <taxon>Hyphomicrobiales</taxon>
        <taxon>Nitrobacteraceae</taxon>
        <taxon>Bradyrhizobium</taxon>
    </lineage>
</organism>
<sequence length="69" mass="7279">MNISTSELGTWSTTARYEQRLIPHGACTAPGIAMSMLRMAVAVSLSVICKGGGKHARVMVMPRTSRGSG</sequence>
<evidence type="ECO:0000313" key="1">
    <source>
        <dbReference type="EMBL" id="TWI62342.1"/>
    </source>
</evidence>
<name>A0A562QZV2_9BRAD</name>
<dbReference type="AlphaFoldDB" id="A0A562QZV2"/>
<accession>A0A562QZV2</accession>
<evidence type="ECO:0000313" key="2">
    <source>
        <dbReference type="Proteomes" id="UP000316291"/>
    </source>
</evidence>
<dbReference type="EMBL" id="VLLA01000022">
    <property type="protein sequence ID" value="TWI62342.1"/>
    <property type="molecule type" value="Genomic_DNA"/>
</dbReference>
<protein>
    <submittedName>
        <fullName evidence="1">Uncharacterized protein</fullName>
    </submittedName>
</protein>
<gene>
    <name evidence="1" type="ORF">IQ16_06669</name>
</gene>